<dbReference type="AlphaFoldDB" id="A0A2W1LDT1"/>
<name>A0A2W1LDT1_9BACL</name>
<sequence length="92" mass="10973">MHFHKKIAEELLDFKNDFWPEYDENDVELDWDAVDAGDYNITIEEFVELISLIEIEIRSNEIYCEYLDGGLFGGHRIHAYFSYDYELNKADI</sequence>
<proteinExistence type="predicted"/>
<protein>
    <recommendedName>
        <fullName evidence="1">DUF2262 domain-containing protein</fullName>
    </recommendedName>
</protein>
<organism evidence="2 3">
    <name type="scientific">Paenibacillus sambharensis</name>
    <dbReference type="NCBI Taxonomy" id="1803190"/>
    <lineage>
        <taxon>Bacteria</taxon>
        <taxon>Bacillati</taxon>
        <taxon>Bacillota</taxon>
        <taxon>Bacilli</taxon>
        <taxon>Bacillales</taxon>
        <taxon>Paenibacillaceae</taxon>
        <taxon>Paenibacillus</taxon>
    </lineage>
</organism>
<evidence type="ECO:0000259" key="1">
    <source>
        <dbReference type="Pfam" id="PF10020"/>
    </source>
</evidence>
<accession>A0A2W1LDT1</accession>
<keyword evidence="3" id="KW-1185">Reference proteome</keyword>
<reference evidence="2 3" key="1">
    <citation type="submission" date="2018-06" db="EMBL/GenBank/DDBJ databases">
        <title>Paenibacillus imtechensis sp. nov.</title>
        <authorList>
            <person name="Pinnaka A.K."/>
            <person name="Singh H."/>
            <person name="Kaur M."/>
        </authorList>
    </citation>
    <scope>NUCLEOTIDE SEQUENCE [LARGE SCALE GENOMIC DNA]</scope>
    <source>
        <strain evidence="2 3">SMB1</strain>
    </source>
</reference>
<evidence type="ECO:0000313" key="2">
    <source>
        <dbReference type="EMBL" id="PZD97246.1"/>
    </source>
</evidence>
<comment type="caution">
    <text evidence="2">The sequence shown here is derived from an EMBL/GenBank/DDBJ whole genome shotgun (WGS) entry which is preliminary data.</text>
</comment>
<gene>
    <name evidence="2" type="ORF">DNH61_02475</name>
</gene>
<feature type="domain" description="DUF2262" evidence="1">
    <location>
        <begin position="4"/>
        <end position="92"/>
    </location>
</feature>
<dbReference type="OrthoDB" id="2607041at2"/>
<dbReference type="Pfam" id="PF10020">
    <property type="entry name" value="DUF2262"/>
    <property type="match status" value="1"/>
</dbReference>
<dbReference type="Proteomes" id="UP000249522">
    <property type="component" value="Unassembled WGS sequence"/>
</dbReference>
<evidence type="ECO:0000313" key="3">
    <source>
        <dbReference type="Proteomes" id="UP000249522"/>
    </source>
</evidence>
<dbReference type="EMBL" id="QKRB01000028">
    <property type="protein sequence ID" value="PZD97246.1"/>
    <property type="molecule type" value="Genomic_DNA"/>
</dbReference>
<dbReference type="InterPro" id="IPR019260">
    <property type="entry name" value="DUF2262"/>
</dbReference>